<gene>
    <name evidence="2" type="ORF">QBC35DRAFT_234353</name>
</gene>
<proteinExistence type="predicted"/>
<feature type="chain" id="PRO_5043027457" description="Secreted protein" evidence="1">
    <location>
        <begin position="20"/>
        <end position="111"/>
    </location>
</feature>
<organism evidence="2 3">
    <name type="scientific">Podospora australis</name>
    <dbReference type="NCBI Taxonomy" id="1536484"/>
    <lineage>
        <taxon>Eukaryota</taxon>
        <taxon>Fungi</taxon>
        <taxon>Dikarya</taxon>
        <taxon>Ascomycota</taxon>
        <taxon>Pezizomycotina</taxon>
        <taxon>Sordariomycetes</taxon>
        <taxon>Sordariomycetidae</taxon>
        <taxon>Sordariales</taxon>
        <taxon>Podosporaceae</taxon>
        <taxon>Podospora</taxon>
    </lineage>
</organism>
<comment type="caution">
    <text evidence="2">The sequence shown here is derived from an EMBL/GenBank/DDBJ whole genome shotgun (WGS) entry which is preliminary data.</text>
</comment>
<name>A0AAN7AG35_9PEZI</name>
<reference evidence="2" key="1">
    <citation type="journal article" date="2023" name="Mol. Phylogenet. Evol.">
        <title>Genome-scale phylogeny and comparative genomics of the fungal order Sordariales.</title>
        <authorList>
            <person name="Hensen N."/>
            <person name="Bonometti L."/>
            <person name="Westerberg I."/>
            <person name="Brannstrom I.O."/>
            <person name="Guillou S."/>
            <person name="Cros-Aarteil S."/>
            <person name="Calhoun S."/>
            <person name="Haridas S."/>
            <person name="Kuo A."/>
            <person name="Mondo S."/>
            <person name="Pangilinan J."/>
            <person name="Riley R."/>
            <person name="LaButti K."/>
            <person name="Andreopoulos B."/>
            <person name="Lipzen A."/>
            <person name="Chen C."/>
            <person name="Yan M."/>
            <person name="Daum C."/>
            <person name="Ng V."/>
            <person name="Clum A."/>
            <person name="Steindorff A."/>
            <person name="Ohm R.A."/>
            <person name="Martin F."/>
            <person name="Silar P."/>
            <person name="Natvig D.O."/>
            <person name="Lalanne C."/>
            <person name="Gautier V."/>
            <person name="Ament-Velasquez S.L."/>
            <person name="Kruys A."/>
            <person name="Hutchinson M.I."/>
            <person name="Powell A.J."/>
            <person name="Barry K."/>
            <person name="Miller A.N."/>
            <person name="Grigoriev I.V."/>
            <person name="Debuchy R."/>
            <person name="Gladieux P."/>
            <person name="Hiltunen Thoren M."/>
            <person name="Johannesson H."/>
        </authorList>
    </citation>
    <scope>NUCLEOTIDE SEQUENCE</scope>
    <source>
        <strain evidence="2">PSN309</strain>
    </source>
</reference>
<protein>
    <recommendedName>
        <fullName evidence="4">Secreted protein</fullName>
    </recommendedName>
</protein>
<dbReference type="EMBL" id="MU864404">
    <property type="protein sequence ID" value="KAK4187326.1"/>
    <property type="molecule type" value="Genomic_DNA"/>
</dbReference>
<sequence>MASCHWLLASILLYHGSTSAAFARGRFSLFPSWRQCSRKAFLSYISSALPLPALKPISHNVLLPGIRDRLGDFASLLHGRYSFALHGSKYRRSQDVAALNCEWPAEYAQPV</sequence>
<evidence type="ECO:0000313" key="2">
    <source>
        <dbReference type="EMBL" id="KAK4187326.1"/>
    </source>
</evidence>
<evidence type="ECO:0008006" key="4">
    <source>
        <dbReference type="Google" id="ProtNLM"/>
    </source>
</evidence>
<keyword evidence="3" id="KW-1185">Reference proteome</keyword>
<evidence type="ECO:0000313" key="3">
    <source>
        <dbReference type="Proteomes" id="UP001302126"/>
    </source>
</evidence>
<keyword evidence="1" id="KW-0732">Signal</keyword>
<dbReference type="Proteomes" id="UP001302126">
    <property type="component" value="Unassembled WGS sequence"/>
</dbReference>
<feature type="signal peptide" evidence="1">
    <location>
        <begin position="1"/>
        <end position="19"/>
    </location>
</feature>
<dbReference type="AlphaFoldDB" id="A0AAN7AG35"/>
<accession>A0AAN7AG35</accession>
<reference evidence="2" key="2">
    <citation type="submission" date="2023-05" db="EMBL/GenBank/DDBJ databases">
        <authorList>
            <consortium name="Lawrence Berkeley National Laboratory"/>
            <person name="Steindorff A."/>
            <person name="Hensen N."/>
            <person name="Bonometti L."/>
            <person name="Westerberg I."/>
            <person name="Brannstrom I.O."/>
            <person name="Guillou S."/>
            <person name="Cros-Aarteil S."/>
            <person name="Calhoun S."/>
            <person name="Haridas S."/>
            <person name="Kuo A."/>
            <person name="Mondo S."/>
            <person name="Pangilinan J."/>
            <person name="Riley R."/>
            <person name="Labutti K."/>
            <person name="Andreopoulos B."/>
            <person name="Lipzen A."/>
            <person name="Chen C."/>
            <person name="Yanf M."/>
            <person name="Daum C."/>
            <person name="Ng V."/>
            <person name="Clum A."/>
            <person name="Ohm R."/>
            <person name="Martin F."/>
            <person name="Silar P."/>
            <person name="Natvig D."/>
            <person name="Lalanne C."/>
            <person name="Gautier V."/>
            <person name="Ament-Velasquez S.L."/>
            <person name="Kruys A."/>
            <person name="Hutchinson M.I."/>
            <person name="Powell A.J."/>
            <person name="Barry K."/>
            <person name="Miller A.N."/>
            <person name="Grigoriev I.V."/>
            <person name="Debuchy R."/>
            <person name="Gladieux P."/>
            <person name="Thoren M.H."/>
            <person name="Johannesson H."/>
        </authorList>
    </citation>
    <scope>NUCLEOTIDE SEQUENCE</scope>
    <source>
        <strain evidence="2">PSN309</strain>
    </source>
</reference>
<evidence type="ECO:0000256" key="1">
    <source>
        <dbReference type="SAM" id="SignalP"/>
    </source>
</evidence>